<sequence length="321" mass="36121">MSNSSSSRKWITSLLVLAILVAVLYVLPFGSPLTTYALKARSQKLLAYFIIAVGVSFSTVSFQTLTGNRFLTPSILGLEAVYVLLQTILYWLSWRLVGDLFLHPILECLILIAVQSGFFFLLQPALKQLLNQGLHLILLICMALGTMIRSLSTFIQVTMDPNEFDQLQSRLFPSFQRMNVSILGLGFGLICFFALILWKKSAILDVLHLGTESATILGVEVVREERLLLWVIAMMVATITALVGPLSYLGFLVANLTYQLVKTYRHQELFVVASLLGFLILVIGQFVIERILGYRFNISMIIELIGGLLFFYLIFKEKKHL</sequence>
<protein>
    <submittedName>
        <fullName evidence="9">Iron complex transport system permease protein</fullName>
    </submittedName>
</protein>
<name>A0ABT9YT51_9STRE</name>
<keyword evidence="4" id="KW-1003">Cell membrane</keyword>
<feature type="transmembrane region" description="Helical" evidence="8">
    <location>
        <begin position="70"/>
        <end position="92"/>
    </location>
</feature>
<evidence type="ECO:0000256" key="3">
    <source>
        <dbReference type="ARBA" id="ARBA00022448"/>
    </source>
</evidence>
<feature type="transmembrane region" description="Helical" evidence="8">
    <location>
        <begin position="45"/>
        <end position="64"/>
    </location>
</feature>
<feature type="transmembrane region" description="Helical" evidence="8">
    <location>
        <begin position="134"/>
        <end position="157"/>
    </location>
</feature>
<dbReference type="Pfam" id="PF01032">
    <property type="entry name" value="FecCD"/>
    <property type="match status" value="1"/>
</dbReference>
<gene>
    <name evidence="9" type="ORF">J2S23_001657</name>
</gene>
<dbReference type="EMBL" id="JAUSTM010000016">
    <property type="protein sequence ID" value="MDQ0223082.1"/>
    <property type="molecule type" value="Genomic_DNA"/>
</dbReference>
<dbReference type="SUPFAM" id="SSF81345">
    <property type="entry name" value="ABC transporter involved in vitamin B12 uptake, BtuC"/>
    <property type="match status" value="1"/>
</dbReference>
<dbReference type="InterPro" id="IPR000522">
    <property type="entry name" value="ABC_transptr_permease_BtuC"/>
</dbReference>
<proteinExistence type="inferred from homology"/>
<feature type="transmembrane region" description="Helical" evidence="8">
    <location>
        <begin position="12"/>
        <end position="33"/>
    </location>
</feature>
<comment type="similarity">
    <text evidence="2">Belongs to the binding-protein-dependent transport system permease family. FecCD subfamily.</text>
</comment>
<keyword evidence="6 8" id="KW-1133">Transmembrane helix</keyword>
<dbReference type="RefSeq" id="WP_307122236.1">
    <property type="nucleotide sequence ID" value="NZ_JAUSTM010000016.1"/>
</dbReference>
<feature type="transmembrane region" description="Helical" evidence="8">
    <location>
        <begin position="269"/>
        <end position="288"/>
    </location>
</feature>
<keyword evidence="7 8" id="KW-0472">Membrane</keyword>
<dbReference type="PANTHER" id="PTHR30472">
    <property type="entry name" value="FERRIC ENTEROBACTIN TRANSPORT SYSTEM PERMEASE PROTEIN"/>
    <property type="match status" value="1"/>
</dbReference>
<accession>A0ABT9YT51</accession>
<reference evidence="9 10" key="1">
    <citation type="submission" date="2023-07" db="EMBL/GenBank/DDBJ databases">
        <title>Genomic Encyclopedia of Type Strains, Phase IV (KMG-IV): sequencing the most valuable type-strain genomes for metagenomic binning, comparative biology and taxonomic classification.</title>
        <authorList>
            <person name="Goeker M."/>
        </authorList>
    </citation>
    <scope>NUCLEOTIDE SEQUENCE [LARGE SCALE GENOMIC DNA]</scope>
    <source>
        <strain evidence="9 10">DSM 105143</strain>
    </source>
</reference>
<evidence type="ECO:0000256" key="2">
    <source>
        <dbReference type="ARBA" id="ARBA00007935"/>
    </source>
</evidence>
<evidence type="ECO:0000256" key="7">
    <source>
        <dbReference type="ARBA" id="ARBA00023136"/>
    </source>
</evidence>
<dbReference type="Proteomes" id="UP001223079">
    <property type="component" value="Unassembled WGS sequence"/>
</dbReference>
<comment type="caution">
    <text evidence="9">The sequence shown here is derived from an EMBL/GenBank/DDBJ whole genome shotgun (WGS) entry which is preliminary data.</text>
</comment>
<evidence type="ECO:0000256" key="8">
    <source>
        <dbReference type="SAM" id="Phobius"/>
    </source>
</evidence>
<evidence type="ECO:0000256" key="4">
    <source>
        <dbReference type="ARBA" id="ARBA00022475"/>
    </source>
</evidence>
<feature type="transmembrane region" description="Helical" evidence="8">
    <location>
        <begin position="104"/>
        <end position="122"/>
    </location>
</feature>
<dbReference type="PANTHER" id="PTHR30472:SF19">
    <property type="entry name" value="PETROBACTIN IMPORT SYSTEM PERMEASE PROTEIN YCLO"/>
    <property type="match status" value="1"/>
</dbReference>
<dbReference type="InterPro" id="IPR037294">
    <property type="entry name" value="ABC_BtuC-like"/>
</dbReference>
<comment type="subcellular location">
    <subcellularLocation>
        <location evidence="1">Cell membrane</location>
        <topology evidence="1">Multi-pass membrane protein</topology>
    </subcellularLocation>
</comment>
<organism evidence="9 10">
    <name type="scientific">Streptococcus moroccensis</name>
    <dbReference type="NCBI Taxonomy" id="1451356"/>
    <lineage>
        <taxon>Bacteria</taxon>
        <taxon>Bacillati</taxon>
        <taxon>Bacillota</taxon>
        <taxon>Bacilli</taxon>
        <taxon>Lactobacillales</taxon>
        <taxon>Streptococcaceae</taxon>
        <taxon>Streptococcus</taxon>
    </lineage>
</organism>
<evidence type="ECO:0000313" key="9">
    <source>
        <dbReference type="EMBL" id="MDQ0223082.1"/>
    </source>
</evidence>
<dbReference type="Gene3D" id="1.10.3470.10">
    <property type="entry name" value="ABC transporter involved in vitamin B12 uptake, BtuC"/>
    <property type="match status" value="1"/>
</dbReference>
<feature type="transmembrane region" description="Helical" evidence="8">
    <location>
        <begin position="227"/>
        <end position="257"/>
    </location>
</feature>
<keyword evidence="5 8" id="KW-0812">Transmembrane</keyword>
<keyword evidence="3" id="KW-0813">Transport</keyword>
<feature type="transmembrane region" description="Helical" evidence="8">
    <location>
        <begin position="178"/>
        <end position="198"/>
    </location>
</feature>
<evidence type="ECO:0000256" key="1">
    <source>
        <dbReference type="ARBA" id="ARBA00004651"/>
    </source>
</evidence>
<evidence type="ECO:0000256" key="5">
    <source>
        <dbReference type="ARBA" id="ARBA00022692"/>
    </source>
</evidence>
<evidence type="ECO:0000256" key="6">
    <source>
        <dbReference type="ARBA" id="ARBA00022989"/>
    </source>
</evidence>
<feature type="transmembrane region" description="Helical" evidence="8">
    <location>
        <begin position="294"/>
        <end position="315"/>
    </location>
</feature>
<keyword evidence="10" id="KW-1185">Reference proteome</keyword>
<evidence type="ECO:0000313" key="10">
    <source>
        <dbReference type="Proteomes" id="UP001223079"/>
    </source>
</evidence>